<organism evidence="2 3">
    <name type="scientific">Iphiclides podalirius</name>
    <name type="common">scarce swallowtail</name>
    <dbReference type="NCBI Taxonomy" id="110791"/>
    <lineage>
        <taxon>Eukaryota</taxon>
        <taxon>Metazoa</taxon>
        <taxon>Ecdysozoa</taxon>
        <taxon>Arthropoda</taxon>
        <taxon>Hexapoda</taxon>
        <taxon>Insecta</taxon>
        <taxon>Pterygota</taxon>
        <taxon>Neoptera</taxon>
        <taxon>Endopterygota</taxon>
        <taxon>Lepidoptera</taxon>
        <taxon>Glossata</taxon>
        <taxon>Ditrysia</taxon>
        <taxon>Papilionoidea</taxon>
        <taxon>Papilionidae</taxon>
        <taxon>Papilioninae</taxon>
        <taxon>Iphiclides</taxon>
    </lineage>
</organism>
<dbReference type="EMBL" id="OW152837">
    <property type="protein sequence ID" value="CAH2058269.1"/>
    <property type="molecule type" value="Genomic_DNA"/>
</dbReference>
<name>A0ABN8IMG6_9NEOP</name>
<protein>
    <submittedName>
        <fullName evidence="2">Uncharacterized protein</fullName>
    </submittedName>
</protein>
<evidence type="ECO:0000256" key="1">
    <source>
        <dbReference type="SAM" id="MobiDB-lite"/>
    </source>
</evidence>
<feature type="compositionally biased region" description="Basic and acidic residues" evidence="1">
    <location>
        <begin position="345"/>
        <end position="381"/>
    </location>
</feature>
<feature type="compositionally biased region" description="Basic residues" evidence="1">
    <location>
        <begin position="334"/>
        <end position="344"/>
    </location>
</feature>
<keyword evidence="3" id="KW-1185">Reference proteome</keyword>
<feature type="compositionally biased region" description="Basic and acidic residues" evidence="1">
    <location>
        <begin position="23"/>
        <end position="47"/>
    </location>
</feature>
<evidence type="ECO:0000313" key="2">
    <source>
        <dbReference type="EMBL" id="CAH2058269.1"/>
    </source>
</evidence>
<gene>
    <name evidence="2" type="ORF">IPOD504_LOCUS10519</name>
</gene>
<dbReference type="Proteomes" id="UP000837857">
    <property type="component" value="Chromosome 25"/>
</dbReference>
<feature type="region of interest" description="Disordered" evidence="1">
    <location>
        <begin position="1"/>
        <end position="66"/>
    </location>
</feature>
<feature type="region of interest" description="Disordered" evidence="1">
    <location>
        <begin position="126"/>
        <end position="175"/>
    </location>
</feature>
<proteinExistence type="predicted"/>
<feature type="compositionally biased region" description="Basic and acidic residues" evidence="1">
    <location>
        <begin position="1"/>
        <end position="12"/>
    </location>
</feature>
<evidence type="ECO:0000313" key="3">
    <source>
        <dbReference type="Proteomes" id="UP000837857"/>
    </source>
</evidence>
<feature type="non-terminal residue" evidence="2">
    <location>
        <position position="1"/>
    </location>
</feature>
<accession>A0ABN8IMG6</accession>
<reference evidence="2" key="1">
    <citation type="submission" date="2022-03" db="EMBL/GenBank/DDBJ databases">
        <authorList>
            <person name="Martin H S."/>
        </authorList>
    </citation>
    <scope>NUCLEOTIDE SEQUENCE</scope>
</reference>
<feature type="region of interest" description="Disordered" evidence="1">
    <location>
        <begin position="326"/>
        <end position="401"/>
    </location>
</feature>
<sequence>MEKRREIEKEKTVLGINPSLHSNIEESNKENSRGNDNRSISEHRPLQGDDGTLIDTPSEGLEETISPGLERYIRRCTGLPVMLKAGEYSPNNPLIRGERTSGNVLLGLGEYERRRNTLRKLRQQQYREHLDQQAKLKQEAKEKAERERREREERERAREEEREREKRKAEEERIQLESPVRRASWNYGHVPNHSAHEGGRVRADGGGGGRSVAVQADARQPWLSRLTPAERELSPRNSYGHGLECEREGERASEKGYALSILDAEAIERRNMRAEQEAAARREYYQRELKNQILEQQRIREEREARERLLEQAELRRLERQLSALTPHQSQPQHQHHHHHHKPHDLHMKKNSEESEKRRVNAQREIEESAKEVEVDVEARLRRNLNPPRPKAEPQLPKRHGGILTQLGAIRRQLQLEQMRLDGTAAPP</sequence>